<feature type="domain" description="AP-5 complex subunit zeta-1 C-terminal TPR" evidence="3">
    <location>
        <begin position="495"/>
        <end position="554"/>
    </location>
</feature>
<keyword evidence="5" id="KW-1185">Reference proteome</keyword>
<sequence length="584" mass="63161">MDLKTPKQLVQVLRRGGCLAGNFTPVFKGAFTDEARLETTLPSFLGWLAEPTLPESRRMLGASVSGMVIIAQQFRALLDWDKHIQPFEHWLATQLISLVPDQAQANPASGPQVLQPSHALSVTRSWLVSVHSSPGNRDGHAPLPELRSAALNLSLNVLARRLQLAILPFLLNHSGLVGHDPRADVRALMHNALSHRWQDAAVMLQAMEVCIRLAQQLQRWPGPTLPDFLPLFLKAAAWNPHVLGEALLSLLPALISFDSLAIAWQHLLCLPHLLLALSILPEYHNTASFPYPDAPGARKPRRGSWTGSGKAGGSPDGVLMSFLHSMAAQHEQSGLFDPPWQNSEGMQALTSAMQAALPSPRMPFLCGYLAPRVLEVFLAAVLQKAPDAAMLSLLASLLSPRCACYPEPHLQAAVAALTSDEAELVGCVLYVVGEHAGGQGTSKWPSKHAQEHSDAGAEQMSAALEAVLYAWLAETSTSAMPSDDVELQAQQVQHSDQLPAEPDRQAKLVCMALTALTKIAIRHRSLVPRTLVCLRKFMTASHAGPTIKQRAEEGCSFLQDASAIRALAAGFGAQQQAAPPNRTR</sequence>
<proteinExistence type="predicted"/>
<evidence type="ECO:0000313" key="4">
    <source>
        <dbReference type="EMBL" id="KAK9829891.1"/>
    </source>
</evidence>
<dbReference type="Proteomes" id="UP001489004">
    <property type="component" value="Unassembled WGS sequence"/>
</dbReference>
<feature type="region of interest" description="Disordered" evidence="1">
    <location>
        <begin position="291"/>
        <end position="312"/>
    </location>
</feature>
<comment type="caution">
    <text evidence="4">The sequence shown here is derived from an EMBL/GenBank/DDBJ whole genome shotgun (WGS) entry which is preliminary data.</text>
</comment>
<dbReference type="EMBL" id="JALJOR010000001">
    <property type="protein sequence ID" value="KAK9829891.1"/>
    <property type="molecule type" value="Genomic_DNA"/>
</dbReference>
<organism evidence="4 5">
    <name type="scientific">[Myrmecia] bisecta</name>
    <dbReference type="NCBI Taxonomy" id="41462"/>
    <lineage>
        <taxon>Eukaryota</taxon>
        <taxon>Viridiplantae</taxon>
        <taxon>Chlorophyta</taxon>
        <taxon>core chlorophytes</taxon>
        <taxon>Trebouxiophyceae</taxon>
        <taxon>Trebouxiales</taxon>
        <taxon>Trebouxiaceae</taxon>
        <taxon>Myrmecia</taxon>
    </lineage>
</organism>
<evidence type="ECO:0000256" key="1">
    <source>
        <dbReference type="SAM" id="MobiDB-lite"/>
    </source>
</evidence>
<dbReference type="InterPro" id="IPR056856">
    <property type="entry name" value="TPR_AP5Z1_C"/>
</dbReference>
<evidence type="ECO:0000313" key="5">
    <source>
        <dbReference type="Proteomes" id="UP001489004"/>
    </source>
</evidence>
<dbReference type="InterPro" id="IPR028222">
    <property type="entry name" value="AP5Z1"/>
</dbReference>
<dbReference type="Pfam" id="PF14764">
    <property type="entry name" value="SPG48"/>
    <property type="match status" value="1"/>
</dbReference>
<dbReference type="PANTHER" id="PTHR46488">
    <property type="entry name" value="AP-5 COMPLEX SUBUNIT ZETA-1"/>
    <property type="match status" value="1"/>
</dbReference>
<name>A0AAW1R7U5_9CHLO</name>
<dbReference type="PANTHER" id="PTHR46488:SF1">
    <property type="entry name" value="AP-5 COMPLEX SUBUNIT ZETA-1"/>
    <property type="match status" value="1"/>
</dbReference>
<accession>A0AAW1R7U5</accession>
<evidence type="ECO:0000259" key="3">
    <source>
        <dbReference type="Pfam" id="PF25154"/>
    </source>
</evidence>
<feature type="domain" description="AP-5 complex subunit zeta-1 ARM repeats" evidence="2">
    <location>
        <begin position="152"/>
        <end position="234"/>
    </location>
</feature>
<reference evidence="4 5" key="1">
    <citation type="journal article" date="2024" name="Nat. Commun.">
        <title>Phylogenomics reveals the evolutionary origins of lichenization in chlorophyte algae.</title>
        <authorList>
            <person name="Puginier C."/>
            <person name="Libourel C."/>
            <person name="Otte J."/>
            <person name="Skaloud P."/>
            <person name="Haon M."/>
            <person name="Grisel S."/>
            <person name="Petersen M."/>
            <person name="Berrin J.G."/>
            <person name="Delaux P.M."/>
            <person name="Dal Grande F."/>
            <person name="Keller J."/>
        </authorList>
    </citation>
    <scope>NUCLEOTIDE SEQUENCE [LARGE SCALE GENOMIC DNA]</scope>
    <source>
        <strain evidence="4 5">SAG 2043</strain>
    </source>
</reference>
<evidence type="ECO:0000259" key="2">
    <source>
        <dbReference type="Pfam" id="PF14764"/>
    </source>
</evidence>
<protein>
    <submittedName>
        <fullName evidence="4">Uncharacterized protein</fullName>
    </submittedName>
</protein>
<dbReference type="InterPro" id="IPR055450">
    <property type="entry name" value="AP5Z1_ARM"/>
</dbReference>
<gene>
    <name evidence="4" type="ORF">WJX72_008505</name>
</gene>
<dbReference type="Pfam" id="PF25154">
    <property type="entry name" value="TPR_AP5Z1_C"/>
    <property type="match status" value="1"/>
</dbReference>
<dbReference type="GO" id="GO:0044599">
    <property type="term" value="C:AP-5 adaptor complex"/>
    <property type="evidence" value="ECO:0007669"/>
    <property type="project" value="InterPro"/>
</dbReference>
<dbReference type="AlphaFoldDB" id="A0AAW1R7U5"/>